<dbReference type="PANTHER" id="PTHR47053">
    <property type="entry name" value="MUREIN DD-ENDOPEPTIDASE MEPH-RELATED"/>
    <property type="match status" value="1"/>
</dbReference>
<comment type="similarity">
    <text evidence="1">Belongs to the peptidase C40 family.</text>
</comment>
<dbReference type="InterPro" id="IPR051202">
    <property type="entry name" value="Peptidase_C40"/>
</dbReference>
<dbReference type="InterPro" id="IPR000064">
    <property type="entry name" value="NLP_P60_dom"/>
</dbReference>
<evidence type="ECO:0000313" key="7">
    <source>
        <dbReference type="Proteomes" id="UP001057375"/>
    </source>
</evidence>
<dbReference type="EMBL" id="BQXS01004970">
    <property type="protein sequence ID" value="GKT37658.1"/>
    <property type="molecule type" value="Genomic_DNA"/>
</dbReference>
<evidence type="ECO:0000256" key="4">
    <source>
        <dbReference type="ARBA" id="ARBA00022807"/>
    </source>
</evidence>
<feature type="domain" description="NlpC/P60" evidence="5">
    <location>
        <begin position="1"/>
        <end position="121"/>
    </location>
</feature>
<dbReference type="PANTHER" id="PTHR47053:SF1">
    <property type="entry name" value="MUREIN DD-ENDOPEPTIDASE MEPH-RELATED"/>
    <property type="match status" value="1"/>
</dbReference>
<accession>A0ABQ5KZ23</accession>
<keyword evidence="3" id="KW-0378">Hydrolase</keyword>
<dbReference type="InterPro" id="IPR038765">
    <property type="entry name" value="Papain-like_cys_pep_sf"/>
</dbReference>
<dbReference type="Gene3D" id="3.90.1720.10">
    <property type="entry name" value="endopeptidase domain like (from Nostoc punctiforme)"/>
    <property type="match status" value="1"/>
</dbReference>
<protein>
    <submittedName>
        <fullName evidence="6">C40 family peptidase</fullName>
    </submittedName>
</protein>
<evidence type="ECO:0000256" key="2">
    <source>
        <dbReference type="ARBA" id="ARBA00022670"/>
    </source>
</evidence>
<dbReference type="PROSITE" id="PS51935">
    <property type="entry name" value="NLPC_P60"/>
    <property type="match status" value="1"/>
</dbReference>
<proteinExistence type="inferred from homology"/>
<evidence type="ECO:0000256" key="3">
    <source>
        <dbReference type="ARBA" id="ARBA00022801"/>
    </source>
</evidence>
<reference evidence="6" key="1">
    <citation type="submission" date="2022-03" db="EMBL/GenBank/DDBJ databases">
        <title>Draft genome sequence of Aduncisulcus paluster, a free-living microaerophilic Fornicata.</title>
        <authorList>
            <person name="Yuyama I."/>
            <person name="Kume K."/>
            <person name="Tamura T."/>
            <person name="Inagaki Y."/>
            <person name="Hashimoto T."/>
        </authorList>
    </citation>
    <scope>NUCLEOTIDE SEQUENCE</scope>
    <source>
        <strain evidence="6">NY0171</strain>
    </source>
</reference>
<dbReference type="Pfam" id="PF00877">
    <property type="entry name" value="NLPC_P60"/>
    <property type="match status" value="1"/>
</dbReference>
<organism evidence="6 7">
    <name type="scientific">Aduncisulcus paluster</name>
    <dbReference type="NCBI Taxonomy" id="2918883"/>
    <lineage>
        <taxon>Eukaryota</taxon>
        <taxon>Metamonada</taxon>
        <taxon>Carpediemonas-like organisms</taxon>
        <taxon>Aduncisulcus</taxon>
    </lineage>
</organism>
<keyword evidence="7" id="KW-1185">Reference proteome</keyword>
<evidence type="ECO:0000256" key="1">
    <source>
        <dbReference type="ARBA" id="ARBA00007074"/>
    </source>
</evidence>
<keyword evidence="2" id="KW-0645">Protease</keyword>
<evidence type="ECO:0000313" key="6">
    <source>
        <dbReference type="EMBL" id="GKT37658.1"/>
    </source>
</evidence>
<comment type="caution">
    <text evidence="6">The sequence shown here is derived from an EMBL/GenBank/DDBJ whole genome shotgun (WGS) entry which is preliminary data.</text>
</comment>
<feature type="non-terminal residue" evidence="6">
    <location>
        <position position="1"/>
    </location>
</feature>
<dbReference type="SUPFAM" id="SSF54001">
    <property type="entry name" value="Cysteine proteinases"/>
    <property type="match status" value="1"/>
</dbReference>
<dbReference type="Proteomes" id="UP001057375">
    <property type="component" value="Unassembled WGS sequence"/>
</dbReference>
<keyword evidence="4" id="KW-0788">Thiol protease</keyword>
<evidence type="ECO:0000259" key="5">
    <source>
        <dbReference type="PROSITE" id="PS51935"/>
    </source>
</evidence>
<gene>
    <name evidence="6" type="ORF">ADUPG1_003596</name>
</gene>
<sequence length="121" mass="12978">SSIVSTARSLLGIPYKWGGRSPKTGFDCSGFVWYVFNQYGINLPRSSSQLLSVGSPVNKSSIRPGDILIYKVSKKGKSLHAAIATGSGTFVHSPSSGKTVSEVSMSGPYWRGRLIGVRRVL</sequence>
<name>A0ABQ5KZ23_9EUKA</name>